<feature type="compositionally biased region" description="Polar residues" evidence="7">
    <location>
        <begin position="611"/>
        <end position="620"/>
    </location>
</feature>
<evidence type="ECO:0000313" key="9">
    <source>
        <dbReference type="EMBL" id="PWY86581.1"/>
    </source>
</evidence>
<evidence type="ECO:0000256" key="4">
    <source>
        <dbReference type="ARBA" id="ARBA00023125"/>
    </source>
</evidence>
<dbReference type="RefSeq" id="XP_025467172.1">
    <property type="nucleotide sequence ID" value="XM_025617719.1"/>
</dbReference>
<dbReference type="CDD" id="cd00067">
    <property type="entry name" value="GAL4"/>
    <property type="match status" value="1"/>
</dbReference>
<proteinExistence type="predicted"/>
<dbReference type="InterPro" id="IPR036864">
    <property type="entry name" value="Zn2-C6_fun-type_DNA-bd_sf"/>
</dbReference>
<keyword evidence="2" id="KW-0862">Zinc</keyword>
<gene>
    <name evidence="9" type="ORF">BO94DRAFT_87181</name>
</gene>
<dbReference type="Proteomes" id="UP000246702">
    <property type="component" value="Unassembled WGS sequence"/>
</dbReference>
<evidence type="ECO:0000256" key="2">
    <source>
        <dbReference type="ARBA" id="ARBA00022833"/>
    </source>
</evidence>
<dbReference type="AlphaFoldDB" id="A0A317WLK6"/>
<evidence type="ECO:0000256" key="6">
    <source>
        <dbReference type="ARBA" id="ARBA00023242"/>
    </source>
</evidence>
<keyword evidence="4" id="KW-0238">DNA-binding</keyword>
<dbReference type="EMBL" id="MSFK01000015">
    <property type="protein sequence ID" value="PWY86581.1"/>
    <property type="molecule type" value="Genomic_DNA"/>
</dbReference>
<evidence type="ECO:0000259" key="8">
    <source>
        <dbReference type="PROSITE" id="PS50048"/>
    </source>
</evidence>
<keyword evidence="6" id="KW-0539">Nucleus</keyword>
<dbReference type="OrthoDB" id="5121955at2759"/>
<dbReference type="GO" id="GO:0006351">
    <property type="term" value="P:DNA-templated transcription"/>
    <property type="evidence" value="ECO:0007669"/>
    <property type="project" value="InterPro"/>
</dbReference>
<evidence type="ECO:0000256" key="5">
    <source>
        <dbReference type="ARBA" id="ARBA00023163"/>
    </source>
</evidence>
<dbReference type="GO" id="GO:0008270">
    <property type="term" value="F:zinc ion binding"/>
    <property type="evidence" value="ECO:0007669"/>
    <property type="project" value="InterPro"/>
</dbReference>
<dbReference type="CDD" id="cd12148">
    <property type="entry name" value="fungal_TF_MHR"/>
    <property type="match status" value="1"/>
</dbReference>
<dbReference type="InterPro" id="IPR007219">
    <property type="entry name" value="XnlR_reg_dom"/>
</dbReference>
<keyword evidence="3" id="KW-0805">Transcription regulation</keyword>
<evidence type="ECO:0000313" key="10">
    <source>
        <dbReference type="Proteomes" id="UP000246702"/>
    </source>
</evidence>
<dbReference type="PANTHER" id="PTHR47171:SF1">
    <property type="entry name" value="ZN(II)2CYS6 TRANSCRIPTION FACTOR (EUROFUNG)"/>
    <property type="match status" value="1"/>
</dbReference>
<organism evidence="9 10">
    <name type="scientific">Aspergillus sclerotioniger CBS 115572</name>
    <dbReference type="NCBI Taxonomy" id="1450535"/>
    <lineage>
        <taxon>Eukaryota</taxon>
        <taxon>Fungi</taxon>
        <taxon>Dikarya</taxon>
        <taxon>Ascomycota</taxon>
        <taxon>Pezizomycotina</taxon>
        <taxon>Eurotiomycetes</taxon>
        <taxon>Eurotiomycetidae</taxon>
        <taxon>Eurotiales</taxon>
        <taxon>Aspergillaceae</taxon>
        <taxon>Aspergillus</taxon>
        <taxon>Aspergillus subgen. Circumdati</taxon>
    </lineage>
</organism>
<sequence length="690" mass="77565">MPPKPSHSHRRAQKRIAVACHRCHSRKVKCNAQNGVSCSGCLASNTPCVLIDSQRGRYVRQAKRSAHSALQFTRNAEMETRHPPHDEAHIAVTLDQSDVAQPSAPPARPDADADSNNRFYLHIADQGVRSSPAPITDEASTLFLGESFSLTYVVHDVLAPFLCKTPAFQKRLHFPIAKGFDPSDQGQHNIVQAQTCLLEKRGIFFLPSDDALQRLLLVYFRYFHPAFPVIRRSEFLQKCQSNQMSLLVLCGVLMVATTMCSGADLALAGFPHRHQARETFYQQARALYDSDSDPDKINNVVAVFLLSFWWGGPNDQKDSWYWLGIAIGAAQSLGLHRSTSKSHMSSQTAQLWRRIWWSLRIRDALVSGSIGRPQHFSVNDCDVEMLDPRDLEDCEFLAGSEEEHYSSQMAHLSTIFSRIVASRYAAQHPSDVSEKLKLESELDHFRAQIPRELQYQGIDSETGKGLWPVMLLMAYDFGIILLCRQPRSTRDENEKLWGNHQKAMAAANEATRLMEDILAASMGNVCQIHTIPALFNSLAMHVFSMCTSGKFGRDLAEIRAQVCMLGLTSLQESWPVSGWILKLFMDIMERLKNITRCQNTQRDQETELDADSSTRQSSKGRNIDPPTPSPFTEPGVTLTSTETLNQLDTAFAGDTDIYPNLFVMDDLFQDPSLEQTSFFDLLRLPSLDLI</sequence>
<dbReference type="Pfam" id="PF04082">
    <property type="entry name" value="Fungal_trans"/>
    <property type="match status" value="1"/>
</dbReference>
<dbReference type="SMART" id="SM00906">
    <property type="entry name" value="Fungal_trans"/>
    <property type="match status" value="1"/>
</dbReference>
<dbReference type="GeneID" id="37119862"/>
<comment type="caution">
    <text evidence="9">The sequence shown here is derived from an EMBL/GenBank/DDBJ whole genome shotgun (WGS) entry which is preliminary data.</text>
</comment>
<name>A0A317WLK6_9EURO</name>
<dbReference type="Pfam" id="PF00172">
    <property type="entry name" value="Zn_clus"/>
    <property type="match status" value="1"/>
</dbReference>
<evidence type="ECO:0000256" key="3">
    <source>
        <dbReference type="ARBA" id="ARBA00023015"/>
    </source>
</evidence>
<protein>
    <recommendedName>
        <fullName evidence="8">Zn(2)-C6 fungal-type domain-containing protein</fullName>
    </recommendedName>
</protein>
<evidence type="ECO:0000256" key="7">
    <source>
        <dbReference type="SAM" id="MobiDB-lite"/>
    </source>
</evidence>
<dbReference type="GO" id="GO:0009893">
    <property type="term" value="P:positive regulation of metabolic process"/>
    <property type="evidence" value="ECO:0007669"/>
    <property type="project" value="UniProtKB-ARBA"/>
</dbReference>
<dbReference type="GO" id="GO:0003677">
    <property type="term" value="F:DNA binding"/>
    <property type="evidence" value="ECO:0007669"/>
    <property type="project" value="UniProtKB-KW"/>
</dbReference>
<feature type="region of interest" description="Disordered" evidence="7">
    <location>
        <begin position="598"/>
        <end position="635"/>
    </location>
</feature>
<dbReference type="InterPro" id="IPR052073">
    <property type="entry name" value="Amide_Lactam_Regulators"/>
</dbReference>
<dbReference type="SMART" id="SM00066">
    <property type="entry name" value="GAL4"/>
    <property type="match status" value="1"/>
</dbReference>
<keyword evidence="1" id="KW-0479">Metal-binding</keyword>
<dbReference type="PROSITE" id="PS00463">
    <property type="entry name" value="ZN2_CY6_FUNGAL_1"/>
    <property type="match status" value="1"/>
</dbReference>
<dbReference type="PANTHER" id="PTHR47171">
    <property type="entry name" value="FARA-RELATED"/>
    <property type="match status" value="1"/>
</dbReference>
<dbReference type="Gene3D" id="4.10.240.10">
    <property type="entry name" value="Zn(2)-C6 fungal-type DNA-binding domain"/>
    <property type="match status" value="1"/>
</dbReference>
<keyword evidence="5" id="KW-0804">Transcription</keyword>
<dbReference type="STRING" id="1450535.A0A317WLK6"/>
<feature type="domain" description="Zn(2)-C6 fungal-type" evidence="8">
    <location>
        <begin position="19"/>
        <end position="50"/>
    </location>
</feature>
<dbReference type="GO" id="GO:0000981">
    <property type="term" value="F:DNA-binding transcription factor activity, RNA polymerase II-specific"/>
    <property type="evidence" value="ECO:0007669"/>
    <property type="project" value="InterPro"/>
</dbReference>
<accession>A0A317WLK6</accession>
<dbReference type="SUPFAM" id="SSF57701">
    <property type="entry name" value="Zn2/Cys6 DNA-binding domain"/>
    <property type="match status" value="1"/>
</dbReference>
<reference evidence="9 10" key="1">
    <citation type="submission" date="2016-12" db="EMBL/GenBank/DDBJ databases">
        <title>The genomes of Aspergillus section Nigri reveals drivers in fungal speciation.</title>
        <authorList>
            <consortium name="DOE Joint Genome Institute"/>
            <person name="Vesth T.C."/>
            <person name="Nybo J."/>
            <person name="Theobald S."/>
            <person name="Brandl J."/>
            <person name="Frisvad J.C."/>
            <person name="Nielsen K.F."/>
            <person name="Lyhne E.K."/>
            <person name="Kogle M.E."/>
            <person name="Kuo A."/>
            <person name="Riley R."/>
            <person name="Clum A."/>
            <person name="Nolan M."/>
            <person name="Lipzen A."/>
            <person name="Salamov A."/>
            <person name="Henrissat B."/>
            <person name="Wiebenga A."/>
            <person name="De Vries R.P."/>
            <person name="Grigoriev I.V."/>
            <person name="Mortensen U.H."/>
            <person name="Andersen M.R."/>
            <person name="Baker S.E."/>
        </authorList>
    </citation>
    <scope>NUCLEOTIDE SEQUENCE [LARGE SCALE GENOMIC DNA]</scope>
    <source>
        <strain evidence="9 10">CBS 115572</strain>
    </source>
</reference>
<dbReference type="PROSITE" id="PS50048">
    <property type="entry name" value="ZN2_CY6_FUNGAL_2"/>
    <property type="match status" value="1"/>
</dbReference>
<keyword evidence="10" id="KW-1185">Reference proteome</keyword>
<evidence type="ECO:0000256" key="1">
    <source>
        <dbReference type="ARBA" id="ARBA00022723"/>
    </source>
</evidence>
<dbReference type="InterPro" id="IPR001138">
    <property type="entry name" value="Zn2Cys6_DnaBD"/>
</dbReference>